<proteinExistence type="predicted"/>
<sequence>METTITNSKTQNLICISESTFGIDAAHHEIEFFECYNRKK</sequence>
<gene>
    <name evidence="1" type="ORF">TorRG33x02_312360</name>
</gene>
<evidence type="ECO:0000313" key="1">
    <source>
        <dbReference type="EMBL" id="PON51004.1"/>
    </source>
</evidence>
<keyword evidence="2" id="KW-1185">Reference proteome</keyword>
<dbReference type="EMBL" id="JXTC01000479">
    <property type="protein sequence ID" value="PON51004.1"/>
    <property type="molecule type" value="Genomic_DNA"/>
</dbReference>
<reference evidence="2" key="1">
    <citation type="submission" date="2016-06" db="EMBL/GenBank/DDBJ databases">
        <title>Parallel loss of symbiosis genes in relatives of nitrogen-fixing non-legume Parasponia.</title>
        <authorList>
            <person name="Van Velzen R."/>
            <person name="Holmer R."/>
            <person name="Bu F."/>
            <person name="Rutten L."/>
            <person name="Van Zeijl A."/>
            <person name="Liu W."/>
            <person name="Santuari L."/>
            <person name="Cao Q."/>
            <person name="Sharma T."/>
            <person name="Shen D."/>
            <person name="Roswanjaya Y."/>
            <person name="Wardhani T."/>
            <person name="Kalhor M.S."/>
            <person name="Jansen J."/>
            <person name="Van den Hoogen J."/>
            <person name="Gungor B."/>
            <person name="Hartog M."/>
            <person name="Hontelez J."/>
            <person name="Verver J."/>
            <person name="Yang W.-C."/>
            <person name="Schijlen E."/>
            <person name="Repin R."/>
            <person name="Schilthuizen M."/>
            <person name="Schranz E."/>
            <person name="Heidstra R."/>
            <person name="Miyata K."/>
            <person name="Fedorova E."/>
            <person name="Kohlen W."/>
            <person name="Bisseling T."/>
            <person name="Smit S."/>
            <person name="Geurts R."/>
        </authorList>
    </citation>
    <scope>NUCLEOTIDE SEQUENCE [LARGE SCALE GENOMIC DNA]</scope>
    <source>
        <strain evidence="2">cv. RG33-2</strain>
    </source>
</reference>
<dbReference type="InParanoid" id="A0A2P5BQJ5"/>
<dbReference type="AlphaFoldDB" id="A0A2P5BQJ5"/>
<protein>
    <submittedName>
        <fullName evidence="1">Uncharacterized protein</fullName>
    </submittedName>
</protein>
<comment type="caution">
    <text evidence="1">The sequence shown here is derived from an EMBL/GenBank/DDBJ whole genome shotgun (WGS) entry which is preliminary data.</text>
</comment>
<dbReference type="Proteomes" id="UP000237000">
    <property type="component" value="Unassembled WGS sequence"/>
</dbReference>
<dbReference type="OrthoDB" id="10334186at2759"/>
<evidence type="ECO:0000313" key="2">
    <source>
        <dbReference type="Proteomes" id="UP000237000"/>
    </source>
</evidence>
<name>A0A2P5BQJ5_TREOI</name>
<accession>A0A2P5BQJ5</accession>
<organism evidence="1 2">
    <name type="scientific">Trema orientale</name>
    <name type="common">Charcoal tree</name>
    <name type="synonym">Celtis orientalis</name>
    <dbReference type="NCBI Taxonomy" id="63057"/>
    <lineage>
        <taxon>Eukaryota</taxon>
        <taxon>Viridiplantae</taxon>
        <taxon>Streptophyta</taxon>
        <taxon>Embryophyta</taxon>
        <taxon>Tracheophyta</taxon>
        <taxon>Spermatophyta</taxon>
        <taxon>Magnoliopsida</taxon>
        <taxon>eudicotyledons</taxon>
        <taxon>Gunneridae</taxon>
        <taxon>Pentapetalae</taxon>
        <taxon>rosids</taxon>
        <taxon>fabids</taxon>
        <taxon>Rosales</taxon>
        <taxon>Cannabaceae</taxon>
        <taxon>Trema</taxon>
    </lineage>
</organism>